<organism evidence="1 2">
    <name type="scientific">Avena sativa</name>
    <name type="common">Oat</name>
    <dbReference type="NCBI Taxonomy" id="4498"/>
    <lineage>
        <taxon>Eukaryota</taxon>
        <taxon>Viridiplantae</taxon>
        <taxon>Streptophyta</taxon>
        <taxon>Embryophyta</taxon>
        <taxon>Tracheophyta</taxon>
        <taxon>Spermatophyta</taxon>
        <taxon>Magnoliopsida</taxon>
        <taxon>Liliopsida</taxon>
        <taxon>Poales</taxon>
        <taxon>Poaceae</taxon>
        <taxon>BOP clade</taxon>
        <taxon>Pooideae</taxon>
        <taxon>Poodae</taxon>
        <taxon>Poeae</taxon>
        <taxon>Poeae Chloroplast Group 1 (Aveneae type)</taxon>
        <taxon>Aveninae</taxon>
        <taxon>Avena</taxon>
    </lineage>
</organism>
<proteinExistence type="predicted"/>
<dbReference type="Proteomes" id="UP001732700">
    <property type="component" value="Chromosome 5C"/>
</dbReference>
<reference evidence="1" key="1">
    <citation type="submission" date="2021-05" db="EMBL/GenBank/DDBJ databases">
        <authorList>
            <person name="Scholz U."/>
            <person name="Mascher M."/>
            <person name="Fiebig A."/>
        </authorList>
    </citation>
    <scope>NUCLEOTIDE SEQUENCE [LARGE SCALE GENOMIC DNA]</scope>
</reference>
<keyword evidence="2" id="KW-1185">Reference proteome</keyword>
<sequence>MRRKVIYCDSIQDAVDEIFLNYLKHHASDESYFELGQNYYFDGWYGLGASAVLAAIAELARSQLQEPSRFDIVIHVDCSVWESRRTLQRRIAEELKLDRSAMELFDEQDDFSGVDKSDRAEIAHVANLVYDMTKARRLLVIFYNGSDDEIDLARFGLPVFNPGNMVLWTFQGRFRLDPAVGEKVKSAHCFIDVLEEKMKMAHYYINPNAHMSWTFDLLVLEEASQLRPDISPTLMADCWFYWCLLYFDHDNLIDYDEYAHASNCWVCDGIIPDGDSAWQIGETLQQALRLDFIPTKENNRVVSHVSF</sequence>
<name>A0ACD5Y1T7_AVESA</name>
<dbReference type="EnsemblPlants" id="AVESA.00010b.r2.5CG0872740.1">
    <property type="protein sequence ID" value="AVESA.00010b.r2.5CG0872740.1.CDS"/>
    <property type="gene ID" value="AVESA.00010b.r2.5CG0872740"/>
</dbReference>
<evidence type="ECO:0000313" key="1">
    <source>
        <dbReference type="EnsemblPlants" id="AVESA.00010b.r2.5CG0872740.1.CDS"/>
    </source>
</evidence>
<protein>
    <submittedName>
        <fullName evidence="1">Uncharacterized protein</fullName>
    </submittedName>
</protein>
<accession>A0ACD5Y1T7</accession>
<reference evidence="1" key="2">
    <citation type="submission" date="2025-09" db="UniProtKB">
        <authorList>
            <consortium name="EnsemblPlants"/>
        </authorList>
    </citation>
    <scope>IDENTIFICATION</scope>
</reference>
<evidence type="ECO:0000313" key="2">
    <source>
        <dbReference type="Proteomes" id="UP001732700"/>
    </source>
</evidence>